<dbReference type="EMBL" id="CP120863">
    <property type="protein sequence ID" value="WFE89216.1"/>
    <property type="molecule type" value="Genomic_DNA"/>
</dbReference>
<evidence type="ECO:0000313" key="3">
    <source>
        <dbReference type="Proteomes" id="UP001209803"/>
    </source>
</evidence>
<protein>
    <submittedName>
        <fullName evidence="2">Uncharacterized protein</fullName>
    </submittedName>
</protein>
<feature type="transmembrane region" description="Helical" evidence="1">
    <location>
        <begin position="21"/>
        <end position="44"/>
    </location>
</feature>
<accession>A0ABY8F163</accession>
<evidence type="ECO:0000256" key="1">
    <source>
        <dbReference type="SAM" id="Phobius"/>
    </source>
</evidence>
<organism evidence="2 3">
    <name type="scientific">Roseibium porphyridii</name>
    <dbReference type="NCBI Taxonomy" id="2866279"/>
    <lineage>
        <taxon>Bacteria</taxon>
        <taxon>Pseudomonadati</taxon>
        <taxon>Pseudomonadota</taxon>
        <taxon>Alphaproteobacteria</taxon>
        <taxon>Hyphomicrobiales</taxon>
        <taxon>Stappiaceae</taxon>
        <taxon>Roseibium</taxon>
    </lineage>
</organism>
<evidence type="ECO:0000313" key="2">
    <source>
        <dbReference type="EMBL" id="WFE89216.1"/>
    </source>
</evidence>
<dbReference type="RefSeq" id="WP_173006171.1">
    <property type="nucleotide sequence ID" value="NZ_CP120863.1"/>
</dbReference>
<gene>
    <name evidence="2" type="ORF">K1718_24165</name>
</gene>
<keyword evidence="1" id="KW-0472">Membrane</keyword>
<reference evidence="2 3" key="1">
    <citation type="submission" date="2023-03" db="EMBL/GenBank/DDBJ databases">
        <title>Roseibium porphyridii sp. nov. and Roseibium rhodosorbium sp. nov. isolated from marine algae, Porphyridium cruentum and Rhodosorus marinus, respectively.</title>
        <authorList>
            <person name="Lee M.W."/>
            <person name="Choi B.J."/>
            <person name="Lee J.K."/>
            <person name="Choi D.G."/>
            <person name="Baek J.H."/>
            <person name="Bayburt H."/>
            <person name="Kim J.M."/>
            <person name="Han D.M."/>
            <person name="Kim K.H."/>
            <person name="Jeon C.O."/>
        </authorList>
    </citation>
    <scope>NUCLEOTIDE SEQUENCE [LARGE SCALE GENOMIC DNA]</scope>
    <source>
        <strain evidence="2 3">KMA01</strain>
    </source>
</reference>
<dbReference type="Proteomes" id="UP001209803">
    <property type="component" value="Chromosome"/>
</dbReference>
<keyword evidence="1" id="KW-0812">Transmembrane</keyword>
<proteinExistence type="predicted"/>
<keyword evidence="1" id="KW-1133">Transmembrane helix</keyword>
<keyword evidence="3" id="KW-1185">Reference proteome</keyword>
<name>A0ABY8F163_9HYPH</name>
<sequence>MAQRDPLREMHDTRLPCLTEMSVVALAAGAIALSGLLWFFILAVL</sequence>